<protein>
    <submittedName>
        <fullName evidence="1">Uncharacterized protein</fullName>
    </submittedName>
</protein>
<proteinExistence type="predicted"/>
<dbReference type="EMBL" id="JACVDC010000012">
    <property type="protein sequence ID" value="MBC9795634.1"/>
    <property type="molecule type" value="Genomic_DNA"/>
</dbReference>
<gene>
    <name evidence="1" type="ORF">IBL28_06630</name>
</gene>
<accession>A0A926JQR1</accession>
<evidence type="ECO:0000313" key="1">
    <source>
        <dbReference type="EMBL" id="MBC9795634.1"/>
    </source>
</evidence>
<dbReference type="PROSITE" id="PS51257">
    <property type="entry name" value="PROKAR_LIPOPROTEIN"/>
    <property type="match status" value="1"/>
</dbReference>
<name>A0A926JQR1_9FLAO</name>
<dbReference type="RefSeq" id="WP_187964782.1">
    <property type="nucleotide sequence ID" value="NZ_JACVDC010000012.1"/>
</dbReference>
<comment type="caution">
    <text evidence="1">The sequence shown here is derived from an EMBL/GenBank/DDBJ whole genome shotgun (WGS) entry which is preliminary data.</text>
</comment>
<dbReference type="AlphaFoldDB" id="A0A926JQR1"/>
<sequence>MCKTVKTTVLFRFFVRVPLLLPLLFLAVLGCSSENTIPDIYVDQISETFMDGENAVRKQYRDNVEICRSLGKKVSGLSEEEVKKLGVRRYQLAITAQQVAFRKESWGYRATGHYYNPGECRFTLVYSGELTVKVPGKTVIYDLAEKTVTEEEQGIPEAFGLPFRPLAETPDTEEMEPEDALNAERSEGEIEGQPTVRWTYPDGSIEVLWSGGRKWGFSEMPSDERFAAPGSMILEKETKKEKYTVKLKTRRFTVGTPIDQGPFTIPEAGP</sequence>
<dbReference type="Proteomes" id="UP000653730">
    <property type="component" value="Unassembled WGS sequence"/>
</dbReference>
<evidence type="ECO:0000313" key="2">
    <source>
        <dbReference type="Proteomes" id="UP000653730"/>
    </source>
</evidence>
<organism evidence="1 2">
    <name type="scientific">Sinomicrobium weinanense</name>
    <dbReference type="NCBI Taxonomy" id="2842200"/>
    <lineage>
        <taxon>Bacteria</taxon>
        <taxon>Pseudomonadati</taxon>
        <taxon>Bacteroidota</taxon>
        <taxon>Flavobacteriia</taxon>
        <taxon>Flavobacteriales</taxon>
        <taxon>Flavobacteriaceae</taxon>
        <taxon>Sinomicrobium</taxon>
    </lineage>
</organism>
<keyword evidence="2" id="KW-1185">Reference proteome</keyword>
<reference evidence="1 2" key="1">
    <citation type="submission" date="2020-09" db="EMBL/GenBank/DDBJ databases">
        <title>Sinomicrobium weinanense sp. nov., a halophilic bacteria isolated from saline-alkali soil.</title>
        <authorList>
            <person name="Wu P."/>
            <person name="Ren H."/>
            <person name="Mei Y."/>
            <person name="Liang Y."/>
            <person name="Chen Z."/>
        </authorList>
    </citation>
    <scope>NUCLEOTIDE SEQUENCE [LARGE SCALE GENOMIC DNA]</scope>
    <source>
        <strain evidence="1 2">FJxs</strain>
    </source>
</reference>